<keyword evidence="1" id="KW-0732">Signal</keyword>
<organism evidence="2 3">
    <name type="scientific">Labilibaculum manganireducens</name>
    <dbReference type="NCBI Taxonomy" id="1940525"/>
    <lineage>
        <taxon>Bacteria</taxon>
        <taxon>Pseudomonadati</taxon>
        <taxon>Bacteroidota</taxon>
        <taxon>Bacteroidia</taxon>
        <taxon>Marinilabiliales</taxon>
        <taxon>Marinifilaceae</taxon>
        <taxon>Labilibaculum</taxon>
    </lineage>
</organism>
<reference evidence="2 3" key="1">
    <citation type="journal article" date="2017" name="Front. Microbiol.">
        <title>Labilibaculum manganireducens gen. nov., sp. nov. and Labilibaculum filiforme sp. nov., Novel Bacteroidetes Isolated from Subsurface Sediments of the Baltic Sea.</title>
        <authorList>
            <person name="Vandieken V."/>
            <person name="Marshall I.P."/>
            <person name="Niemann H."/>
            <person name="Engelen B."/>
            <person name="Cypionka H."/>
        </authorList>
    </citation>
    <scope>NUCLEOTIDE SEQUENCE [LARGE SCALE GENOMIC DNA]</scope>
    <source>
        <strain evidence="2 3">59.10-2M</strain>
    </source>
</reference>
<gene>
    <name evidence="2" type="ORF">BZG01_13055</name>
</gene>
<protein>
    <submittedName>
        <fullName evidence="2">Uncharacterized protein</fullName>
    </submittedName>
</protein>
<comment type="caution">
    <text evidence="2">The sequence shown here is derived from an EMBL/GenBank/DDBJ whole genome shotgun (WGS) entry which is preliminary data.</text>
</comment>
<dbReference type="EMBL" id="MVDE01000019">
    <property type="protein sequence ID" value="PKQ65378.1"/>
    <property type="molecule type" value="Genomic_DNA"/>
</dbReference>
<sequence length="137" mass="15448">MNKRNNSLCKLSLILIVLFSWTTESNAQFVSTAKQSKILSPIVKIISDAILGCESKIDGEKSYFNSSLFFFEENIQVCKDILAGNSDCTDTVNISSQTREQILIEKDTVLTKEETKVVEKKKHKSIWNNPGNTKSRI</sequence>
<evidence type="ECO:0000313" key="3">
    <source>
        <dbReference type="Proteomes" id="UP000233618"/>
    </source>
</evidence>
<dbReference type="Proteomes" id="UP000233618">
    <property type="component" value="Unassembled WGS sequence"/>
</dbReference>
<evidence type="ECO:0000313" key="2">
    <source>
        <dbReference type="EMBL" id="PKQ65378.1"/>
    </source>
</evidence>
<proteinExistence type="predicted"/>
<dbReference type="RefSeq" id="WP_101310289.1">
    <property type="nucleotide sequence ID" value="NZ_MVDE01000019.1"/>
</dbReference>
<keyword evidence="3" id="KW-1185">Reference proteome</keyword>
<dbReference type="AlphaFoldDB" id="A0A2N3I4Z7"/>
<name>A0A2N3I4Z7_9BACT</name>
<accession>A0A2N3I4Z7</accession>
<evidence type="ECO:0000256" key="1">
    <source>
        <dbReference type="SAM" id="SignalP"/>
    </source>
</evidence>
<feature type="signal peptide" evidence="1">
    <location>
        <begin position="1"/>
        <end position="27"/>
    </location>
</feature>
<feature type="chain" id="PRO_5014910824" evidence="1">
    <location>
        <begin position="28"/>
        <end position="137"/>
    </location>
</feature>